<dbReference type="InterPro" id="IPR001034">
    <property type="entry name" value="DeoR_HTH"/>
</dbReference>
<evidence type="ECO:0000313" key="5">
    <source>
        <dbReference type="Proteomes" id="UP000233781"/>
    </source>
</evidence>
<dbReference type="Pfam" id="PF08220">
    <property type="entry name" value="HTH_DeoR"/>
    <property type="match status" value="1"/>
</dbReference>
<proteinExistence type="predicted"/>
<dbReference type="RefSeq" id="WP_101395509.1">
    <property type="nucleotide sequence ID" value="NZ_PJNE01000001.1"/>
</dbReference>
<dbReference type="Gene3D" id="3.40.50.1360">
    <property type="match status" value="1"/>
</dbReference>
<dbReference type="InterPro" id="IPR014036">
    <property type="entry name" value="DeoR-like_C"/>
</dbReference>
<gene>
    <name evidence="4" type="ORF">ATL31_1859</name>
</gene>
<dbReference type="PANTHER" id="PTHR30363:SF44">
    <property type="entry name" value="AGA OPERON TRANSCRIPTIONAL REPRESSOR-RELATED"/>
    <property type="match status" value="1"/>
</dbReference>
<dbReference type="SUPFAM" id="SSF100950">
    <property type="entry name" value="NagB/RpiA/CoA transferase-like"/>
    <property type="match status" value="1"/>
</dbReference>
<dbReference type="SUPFAM" id="SSF46785">
    <property type="entry name" value="Winged helix' DNA-binding domain"/>
    <property type="match status" value="1"/>
</dbReference>
<dbReference type="AlphaFoldDB" id="A0A2N3YJK8"/>
<evidence type="ECO:0000256" key="1">
    <source>
        <dbReference type="ARBA" id="ARBA00023015"/>
    </source>
</evidence>
<evidence type="ECO:0000313" key="4">
    <source>
        <dbReference type="EMBL" id="PKW27030.1"/>
    </source>
</evidence>
<dbReference type="SMART" id="SM00420">
    <property type="entry name" value="HTH_DEOR"/>
    <property type="match status" value="1"/>
</dbReference>
<evidence type="ECO:0000256" key="2">
    <source>
        <dbReference type="ARBA" id="ARBA00023163"/>
    </source>
</evidence>
<protein>
    <submittedName>
        <fullName evidence="4">DeoR family transcriptional regulator</fullName>
    </submittedName>
</protein>
<name>A0A2N3YJK8_9MICO</name>
<evidence type="ECO:0000259" key="3">
    <source>
        <dbReference type="PROSITE" id="PS51000"/>
    </source>
</evidence>
<dbReference type="PANTHER" id="PTHR30363">
    <property type="entry name" value="HTH-TYPE TRANSCRIPTIONAL REGULATOR SRLR-RELATED"/>
    <property type="match status" value="1"/>
</dbReference>
<dbReference type="EMBL" id="PJNE01000001">
    <property type="protein sequence ID" value="PKW27030.1"/>
    <property type="molecule type" value="Genomic_DNA"/>
</dbReference>
<keyword evidence="2" id="KW-0804">Transcription</keyword>
<dbReference type="InterPro" id="IPR050313">
    <property type="entry name" value="Carb_Metab_HTH_regulators"/>
</dbReference>
<dbReference type="PRINTS" id="PR00037">
    <property type="entry name" value="HTHLACR"/>
</dbReference>
<keyword evidence="5" id="KW-1185">Reference proteome</keyword>
<dbReference type="Pfam" id="PF00455">
    <property type="entry name" value="DeoRC"/>
    <property type="match status" value="1"/>
</dbReference>
<sequence length="266" mass="27709">MVGTADEGRAAPVTPRRATRLAGIADAVQAAGRLDVEELADRLGLSRSSVRRDLAVLERRGLVRRVHGGAGARARAELPVRYRDTRHPEAKARIAAACVEALPHRPMTLAVSGGTTTTEVARRLVGRSGLTVVTNAMNIAVELAAHPGIRVVVAGGTMRPESYEAVGPMTDRFVEGLALAVTVMGVDGISAAGGLTTHDPAEARTDRGLAERTQRLVVVADSSKVGRVTAAPILPASRAALLVTDVGAPAAEVERLRQAGVEVLLV</sequence>
<feature type="domain" description="HTH deoR-type" evidence="3">
    <location>
        <begin position="17"/>
        <end position="72"/>
    </location>
</feature>
<organism evidence="4 5">
    <name type="scientific">Phycicoccus duodecadis</name>
    <dbReference type="NCBI Taxonomy" id="173053"/>
    <lineage>
        <taxon>Bacteria</taxon>
        <taxon>Bacillati</taxon>
        <taxon>Actinomycetota</taxon>
        <taxon>Actinomycetes</taxon>
        <taxon>Micrococcales</taxon>
        <taxon>Intrasporangiaceae</taxon>
        <taxon>Phycicoccus</taxon>
    </lineage>
</organism>
<dbReference type="InterPro" id="IPR036388">
    <property type="entry name" value="WH-like_DNA-bd_sf"/>
</dbReference>
<dbReference type="InterPro" id="IPR036390">
    <property type="entry name" value="WH_DNA-bd_sf"/>
</dbReference>
<dbReference type="Gene3D" id="1.10.10.10">
    <property type="entry name" value="Winged helix-like DNA-binding domain superfamily/Winged helix DNA-binding domain"/>
    <property type="match status" value="1"/>
</dbReference>
<reference evidence="4 5" key="1">
    <citation type="submission" date="2017-12" db="EMBL/GenBank/DDBJ databases">
        <title>Sequencing the genomes of 1000 Actinobacteria strains.</title>
        <authorList>
            <person name="Klenk H.-P."/>
        </authorList>
    </citation>
    <scope>NUCLEOTIDE SEQUENCE [LARGE SCALE GENOMIC DNA]</scope>
    <source>
        <strain evidence="4 5">DSM 12806</strain>
    </source>
</reference>
<keyword evidence="1" id="KW-0805">Transcription regulation</keyword>
<comment type="caution">
    <text evidence="4">The sequence shown here is derived from an EMBL/GenBank/DDBJ whole genome shotgun (WGS) entry which is preliminary data.</text>
</comment>
<dbReference type="Proteomes" id="UP000233781">
    <property type="component" value="Unassembled WGS sequence"/>
</dbReference>
<dbReference type="InterPro" id="IPR037171">
    <property type="entry name" value="NagB/RpiA_transferase-like"/>
</dbReference>
<dbReference type="OrthoDB" id="7688673at2"/>
<dbReference type="GO" id="GO:0003700">
    <property type="term" value="F:DNA-binding transcription factor activity"/>
    <property type="evidence" value="ECO:0007669"/>
    <property type="project" value="InterPro"/>
</dbReference>
<accession>A0A2N3YJK8</accession>
<dbReference type="SMART" id="SM01134">
    <property type="entry name" value="DeoRC"/>
    <property type="match status" value="1"/>
</dbReference>
<dbReference type="PROSITE" id="PS51000">
    <property type="entry name" value="HTH_DEOR_2"/>
    <property type="match status" value="1"/>
</dbReference>